<name>A0A2N0PRT2_9GLOM</name>
<organism evidence="2 3">
    <name type="scientific">Rhizophagus irregularis</name>
    <dbReference type="NCBI Taxonomy" id="588596"/>
    <lineage>
        <taxon>Eukaryota</taxon>
        <taxon>Fungi</taxon>
        <taxon>Fungi incertae sedis</taxon>
        <taxon>Mucoromycota</taxon>
        <taxon>Glomeromycotina</taxon>
        <taxon>Glomeromycetes</taxon>
        <taxon>Glomerales</taxon>
        <taxon>Glomeraceae</taxon>
        <taxon>Rhizophagus</taxon>
    </lineage>
</organism>
<reference evidence="2 3" key="1">
    <citation type="submission" date="2016-04" db="EMBL/GenBank/DDBJ databases">
        <title>Genome analyses suggest a sexual origin of heterokaryosis in a supposedly ancient asexual fungus.</title>
        <authorList>
            <person name="Ropars J."/>
            <person name="Sedzielewska K."/>
            <person name="Noel J."/>
            <person name="Charron P."/>
            <person name="Farinelli L."/>
            <person name="Marton T."/>
            <person name="Kruger M."/>
            <person name="Pelin A."/>
            <person name="Brachmann A."/>
            <person name="Corradi N."/>
        </authorList>
    </citation>
    <scope>NUCLEOTIDE SEQUENCE [LARGE SCALE GENOMIC DNA]</scope>
    <source>
        <strain evidence="2 3">A5</strain>
    </source>
</reference>
<reference evidence="2 3" key="2">
    <citation type="submission" date="2017-09" db="EMBL/GenBank/DDBJ databases">
        <title>Extensive intraspecific genome diversity in a model arbuscular mycorrhizal fungus.</title>
        <authorList>
            <person name="Chen E.C."/>
            <person name="Morin E."/>
            <person name="Beaudet D."/>
            <person name="Noel J."/>
            <person name="Ndikumana S."/>
            <person name="Charron P."/>
            <person name="St-Onge C."/>
            <person name="Giorgi J."/>
            <person name="Grigoriev I.V."/>
            <person name="Roux C."/>
            <person name="Martin F.M."/>
            <person name="Corradi N."/>
        </authorList>
    </citation>
    <scope>NUCLEOTIDE SEQUENCE [LARGE SCALE GENOMIC DNA]</scope>
    <source>
        <strain evidence="2 3">A5</strain>
    </source>
</reference>
<protein>
    <submittedName>
        <fullName evidence="2">Uncharacterized protein</fullName>
    </submittedName>
</protein>
<sequence length="116" mass="13187">MGNVSPITTLRKKIWVTSLDNTNVVEAAHALSNHCGKNLKLLVTVITQSNTAKSVPVKRKQNVQSNNNKKKNKKTIVVDTNVEGDCCEDDNYEEDNHNKESELALRFKELEYWEND</sequence>
<accession>A0A2N0PRT2</accession>
<proteinExistence type="predicted"/>
<gene>
    <name evidence="2" type="ORF">RhiirA5_499142</name>
</gene>
<comment type="caution">
    <text evidence="2">The sequence shown here is derived from an EMBL/GenBank/DDBJ whole genome shotgun (WGS) entry which is preliminary data.</text>
</comment>
<feature type="region of interest" description="Disordered" evidence="1">
    <location>
        <begin position="53"/>
        <end position="75"/>
    </location>
</feature>
<evidence type="ECO:0000256" key="1">
    <source>
        <dbReference type="SAM" id="MobiDB-lite"/>
    </source>
</evidence>
<dbReference type="EMBL" id="LLXJ01000449">
    <property type="protein sequence ID" value="PKC09544.1"/>
    <property type="molecule type" value="Genomic_DNA"/>
</dbReference>
<evidence type="ECO:0000313" key="3">
    <source>
        <dbReference type="Proteomes" id="UP000232722"/>
    </source>
</evidence>
<dbReference type="Proteomes" id="UP000232722">
    <property type="component" value="Unassembled WGS sequence"/>
</dbReference>
<dbReference type="AlphaFoldDB" id="A0A2N0PRT2"/>
<evidence type="ECO:0000313" key="2">
    <source>
        <dbReference type="EMBL" id="PKC09544.1"/>
    </source>
</evidence>